<accession>A0AAE9MQI3</accession>
<dbReference type="EMBL" id="CP038804">
    <property type="protein sequence ID" value="UTY33025.1"/>
    <property type="molecule type" value="Genomic_DNA"/>
</dbReference>
<reference evidence="1" key="1">
    <citation type="submission" date="2019-04" db="EMBL/GenBank/DDBJ databases">
        <title>Whole genome sequencing of oral phylogroup 2 treponemes.</title>
        <authorList>
            <person name="Chan Y."/>
            <person name="Zeng H.H."/>
            <person name="Yu X.L."/>
            <person name="Leung W.K."/>
            <person name="Watt R.M."/>
        </authorList>
    </citation>
    <scope>NUCLEOTIDE SEQUENCE</scope>
    <source>
        <strain evidence="1">OMZ 835</strain>
    </source>
</reference>
<name>A0AAE9MQI3_9SPIR</name>
<protein>
    <submittedName>
        <fullName evidence="1">Uncharacterized protein</fullName>
    </submittedName>
</protein>
<dbReference type="RefSeq" id="WP_145475147.1">
    <property type="nucleotide sequence ID" value="NZ_CP038803.1"/>
</dbReference>
<dbReference type="AlphaFoldDB" id="A0AAE9MQI3"/>
<evidence type="ECO:0000313" key="1">
    <source>
        <dbReference type="EMBL" id="UTY33025.1"/>
    </source>
</evidence>
<evidence type="ECO:0000313" key="2">
    <source>
        <dbReference type="Proteomes" id="UP001058682"/>
    </source>
</evidence>
<dbReference type="Proteomes" id="UP001058682">
    <property type="component" value="Chromosome"/>
</dbReference>
<sequence length="275" mass="32338">MNKPLNRIEYEYISDTLVREKPPLNLLCKNNFVKLDPFFYKIIGEYIFFKTEGIEPNDDIKVFFNHRKRPLYFFSKVEKKENILAFKLSDKFYKYDDELKNCKILLWNSNGFKLKADISRDFPLSFPCPPIVDDEDSEKFAELRPKISSLMKINEEKVPDAFFYRLYDILIKNNAPEFSPCLLYIDAEFILIFCTEEKSKPISVQVSAQTEIGFDHRKVNFLSVFSFFLPAVHPNQAGEKCGILCLSIKNIQEEDKRFLHEKAHSSKYGYPKSKL</sequence>
<proteinExistence type="predicted"/>
<gene>
    <name evidence="1" type="ORF">E4N74_02630</name>
</gene>
<organism evidence="1 2">
    <name type="scientific">Treponema putidum</name>
    <dbReference type="NCBI Taxonomy" id="221027"/>
    <lineage>
        <taxon>Bacteria</taxon>
        <taxon>Pseudomonadati</taxon>
        <taxon>Spirochaetota</taxon>
        <taxon>Spirochaetia</taxon>
        <taxon>Spirochaetales</taxon>
        <taxon>Treponemataceae</taxon>
        <taxon>Treponema</taxon>
    </lineage>
</organism>